<evidence type="ECO:0000256" key="2">
    <source>
        <dbReference type="SAM" id="Phobius"/>
    </source>
</evidence>
<dbReference type="Pfam" id="PF11239">
    <property type="entry name" value="DUF3040"/>
    <property type="match status" value="1"/>
</dbReference>
<evidence type="ECO:0000313" key="4">
    <source>
        <dbReference type="Proteomes" id="UP000444960"/>
    </source>
</evidence>
<keyword evidence="2" id="KW-1133">Transmembrane helix</keyword>
<dbReference type="InterPro" id="IPR021401">
    <property type="entry name" value="DUF3040"/>
</dbReference>
<feature type="transmembrane region" description="Helical" evidence="2">
    <location>
        <begin position="50"/>
        <end position="69"/>
    </location>
</feature>
<feature type="region of interest" description="Disordered" evidence="1">
    <location>
        <begin position="100"/>
        <end position="139"/>
    </location>
</feature>
<dbReference type="AlphaFoldDB" id="A0A7I9VDH1"/>
<dbReference type="EMBL" id="BJOV01000005">
    <property type="protein sequence ID" value="GEE03344.1"/>
    <property type="molecule type" value="Genomic_DNA"/>
</dbReference>
<evidence type="ECO:0000313" key="3">
    <source>
        <dbReference type="EMBL" id="GEE03344.1"/>
    </source>
</evidence>
<proteinExistence type="predicted"/>
<keyword evidence="2" id="KW-0812">Transmembrane</keyword>
<feature type="compositionally biased region" description="Low complexity" evidence="1">
    <location>
        <begin position="100"/>
        <end position="121"/>
    </location>
</feature>
<comment type="caution">
    <text evidence="3">The sequence shown here is derived from an EMBL/GenBank/DDBJ whole genome shotgun (WGS) entry which is preliminary data.</text>
</comment>
<evidence type="ECO:0008006" key="5">
    <source>
        <dbReference type="Google" id="ProtNLM"/>
    </source>
</evidence>
<feature type="transmembrane region" description="Helical" evidence="2">
    <location>
        <begin position="75"/>
        <end position="96"/>
    </location>
</feature>
<accession>A0A7I9VDH1</accession>
<reference evidence="4" key="1">
    <citation type="submission" date="2019-06" db="EMBL/GenBank/DDBJ databases">
        <title>Gordonia isolated from sludge of a wastewater treatment plant.</title>
        <authorList>
            <person name="Tamura T."/>
            <person name="Aoyama K."/>
            <person name="Kang Y."/>
            <person name="Saito S."/>
            <person name="Akiyama N."/>
            <person name="Yazawa K."/>
            <person name="Gonoi T."/>
            <person name="Mikami Y."/>
        </authorList>
    </citation>
    <scope>NUCLEOTIDE SEQUENCE [LARGE SCALE GENOMIC DNA]</scope>
    <source>
        <strain evidence="4">NBRC 107696</strain>
    </source>
</reference>
<gene>
    <name evidence="3" type="ORF">nbrc107696_37900</name>
</gene>
<protein>
    <recommendedName>
        <fullName evidence="5">DUF3040 domain-containing protein</fullName>
    </recommendedName>
</protein>
<name>A0A7I9VDH1_9ACTN</name>
<keyword evidence="4" id="KW-1185">Reference proteome</keyword>
<evidence type="ECO:0000256" key="1">
    <source>
        <dbReference type="SAM" id="MobiDB-lite"/>
    </source>
</evidence>
<sequence>MISEEGMVPLSEHEQRMLDEIESALYAEDPKFASSVTKQRVGRPTARRRLVAVLGFLAGLALLVGGLMVDVEVGGLRILSFIGFLVMFGSAAFGMFGPRGAAGSAAPARGGSSKAKPGKSSLSERMEQRFQRRFEQDDH</sequence>
<organism evidence="3 4">
    <name type="scientific">Gordonia spumicola</name>
    <dbReference type="NCBI Taxonomy" id="589161"/>
    <lineage>
        <taxon>Bacteria</taxon>
        <taxon>Bacillati</taxon>
        <taxon>Actinomycetota</taxon>
        <taxon>Actinomycetes</taxon>
        <taxon>Mycobacteriales</taxon>
        <taxon>Gordoniaceae</taxon>
        <taxon>Gordonia</taxon>
    </lineage>
</organism>
<keyword evidence="2" id="KW-0472">Membrane</keyword>
<feature type="compositionally biased region" description="Basic and acidic residues" evidence="1">
    <location>
        <begin position="122"/>
        <end position="139"/>
    </location>
</feature>
<dbReference type="Proteomes" id="UP000444960">
    <property type="component" value="Unassembled WGS sequence"/>
</dbReference>